<dbReference type="AlphaFoldDB" id="A0A2Z4MJ35"/>
<dbReference type="InterPro" id="IPR052544">
    <property type="entry name" value="Bacteriocin_Proc_Enz"/>
</dbReference>
<dbReference type="NCBIfam" id="TIGR03605">
    <property type="entry name" value="antibiot_sagB"/>
    <property type="match status" value="1"/>
</dbReference>
<dbReference type="PANTHER" id="PTHR43745">
    <property type="entry name" value="NITROREDUCTASE MJ1384-RELATED"/>
    <property type="match status" value="1"/>
</dbReference>
<dbReference type="SUPFAM" id="SSF55469">
    <property type="entry name" value="FMN-dependent nitroreductase-like"/>
    <property type="match status" value="1"/>
</dbReference>
<dbReference type="GO" id="GO:0016491">
    <property type="term" value="F:oxidoreductase activity"/>
    <property type="evidence" value="ECO:0007669"/>
    <property type="project" value="InterPro"/>
</dbReference>
<evidence type="ECO:0000313" key="2">
    <source>
        <dbReference type="EMBL" id="AWX56470.1"/>
    </source>
</evidence>
<protein>
    <submittedName>
        <fullName evidence="2">SagB/ThcOx family dehydrogenase</fullName>
    </submittedName>
</protein>
<name>A0A2Z4MJ35_BREBE</name>
<dbReference type="Pfam" id="PF00881">
    <property type="entry name" value="Nitroreductase"/>
    <property type="match status" value="1"/>
</dbReference>
<dbReference type="Gene3D" id="3.40.109.10">
    <property type="entry name" value="NADH Oxidase"/>
    <property type="match status" value="1"/>
</dbReference>
<gene>
    <name evidence="2" type="ORF">AB432_016140</name>
</gene>
<accession>A0A2Z4MJ35</accession>
<dbReference type="CDD" id="cd02142">
    <property type="entry name" value="McbC_SagB-like_oxidoreductase"/>
    <property type="match status" value="1"/>
</dbReference>
<dbReference type="InterPro" id="IPR020051">
    <property type="entry name" value="SagB-type_dehydrogenase"/>
</dbReference>
<dbReference type="InterPro" id="IPR000415">
    <property type="entry name" value="Nitroreductase-like"/>
</dbReference>
<evidence type="ECO:0000313" key="3">
    <source>
        <dbReference type="Proteomes" id="UP000036061"/>
    </source>
</evidence>
<dbReference type="InterPro" id="IPR029479">
    <property type="entry name" value="Nitroreductase"/>
</dbReference>
<dbReference type="Proteomes" id="UP000036061">
    <property type="component" value="Chromosome"/>
</dbReference>
<organism evidence="2 3">
    <name type="scientific">Brevibacillus brevis</name>
    <name type="common">Bacillus brevis</name>
    <dbReference type="NCBI Taxonomy" id="1393"/>
    <lineage>
        <taxon>Bacteria</taxon>
        <taxon>Bacillati</taxon>
        <taxon>Bacillota</taxon>
        <taxon>Bacilli</taxon>
        <taxon>Bacillales</taxon>
        <taxon>Paenibacillaceae</taxon>
        <taxon>Brevibacillus</taxon>
    </lineage>
</organism>
<dbReference type="PANTHER" id="PTHR43745:SF2">
    <property type="entry name" value="NITROREDUCTASE MJ1384-RELATED"/>
    <property type="match status" value="1"/>
</dbReference>
<proteinExistence type="predicted"/>
<evidence type="ECO:0000259" key="1">
    <source>
        <dbReference type="Pfam" id="PF00881"/>
    </source>
</evidence>
<sequence length="345" mass="40230">MKEKGIKVMQPQVTKKMMKPFHEDCEYFWSPSVRWEQQDDEIRIELLSYSGTVSGLFPTFYYLTQKGIKIPDLISRFPQANPDQVADFVRDLIANRILVHTLLTPQEIYFPQEHLISHSYSSETFLDPAQYEAFRQEKLSRSLPQTTQTNVPLAESEFPEVITARRTWRQFEEKKKVPFDVFSSLISVFKQYRREDEIRYNYATAGGLYPIDLYVYIKDHRVENMKAGLYYYNPIENVLQMVSNTCVITEDAHYSMNKEIFQSSAFSIYLIYNADVTMPKYGGLGYFYAGIDSGIMVQLLTHVAEMHKAGICSIGDMNFRRIQKYFKLSPQQVLIHSIEVGLQPQ</sequence>
<dbReference type="EMBL" id="CP030117">
    <property type="protein sequence ID" value="AWX56470.1"/>
    <property type="molecule type" value="Genomic_DNA"/>
</dbReference>
<feature type="domain" description="Nitroreductase" evidence="1">
    <location>
        <begin position="162"/>
        <end position="336"/>
    </location>
</feature>
<reference evidence="2 3" key="1">
    <citation type="journal article" date="2015" name="Genome Announc.">
        <title>Draft Genome Sequence of Brevibacillus brevis DZQ7, a Plant Growth-Promoting Rhizobacterium with Broad-Spectrum Antimicrobial Activity.</title>
        <authorList>
            <person name="Hou Q."/>
            <person name="Wang C."/>
            <person name="Hou X."/>
            <person name="Xia Z."/>
            <person name="Ye J."/>
            <person name="Liu K."/>
            <person name="Liu H."/>
            <person name="Wang J."/>
            <person name="Guo H."/>
            <person name="Yu X."/>
            <person name="Yang Y."/>
            <person name="Du B."/>
            <person name="Ding Y."/>
        </authorList>
    </citation>
    <scope>NUCLEOTIDE SEQUENCE [LARGE SCALE GENOMIC DNA]</scope>
    <source>
        <strain evidence="2 3">DZQ7</strain>
    </source>
</reference>